<dbReference type="Gene3D" id="1.20.144.10">
    <property type="entry name" value="Phosphatidic acid phosphatase type 2/haloperoxidase"/>
    <property type="match status" value="1"/>
</dbReference>
<dbReference type="AlphaFoldDB" id="A0A3N2AUA4"/>
<feature type="domain" description="Phosphatidic acid phosphatase type 2/haloperoxidase" evidence="2">
    <location>
        <begin position="143"/>
        <end position="257"/>
    </location>
</feature>
<dbReference type="InterPro" id="IPR000326">
    <property type="entry name" value="PAP2/HPO"/>
</dbReference>
<feature type="transmembrane region" description="Helical" evidence="1">
    <location>
        <begin position="107"/>
        <end position="132"/>
    </location>
</feature>
<sequence>MRSDAGRRETIRLCSVAEQPPYVGIDMTQQLTRRQRLREWNDKFIVEERRLDPAARRRLYVTAAVLVVIGAVLFATLLIGVVTQTGFERLDVPVDAWFDQFRSPDTTTAMIVLAIIFGPVALPIIVLVVVVTWSITAKHLWRPLLLAGGMLTGVLLALTIAPIVQHPRPPIGEMLFGPDHTFSFPSGHVLGASDFFLLLAFLIASRLQKTWFTVLSVAVAIAMIVAQAAGRIYLGYHYLTDVSASIALSMVIVGAVIAIDTKRTVKVPGEQLSATPIVADR</sequence>
<dbReference type="Pfam" id="PF01569">
    <property type="entry name" value="PAP2"/>
    <property type="match status" value="1"/>
</dbReference>
<feature type="transmembrane region" description="Helical" evidence="1">
    <location>
        <begin position="211"/>
        <end position="230"/>
    </location>
</feature>
<name>A0A3N2AUA4_9MICO</name>
<gene>
    <name evidence="3" type="ORF">EDD26_2005</name>
</gene>
<comment type="caution">
    <text evidence="3">The sequence shown here is derived from an EMBL/GenBank/DDBJ whole genome shotgun (WGS) entry which is preliminary data.</text>
</comment>
<evidence type="ECO:0000256" key="1">
    <source>
        <dbReference type="SAM" id="Phobius"/>
    </source>
</evidence>
<evidence type="ECO:0000259" key="2">
    <source>
        <dbReference type="SMART" id="SM00014"/>
    </source>
</evidence>
<evidence type="ECO:0000313" key="4">
    <source>
        <dbReference type="Proteomes" id="UP000275456"/>
    </source>
</evidence>
<feature type="transmembrane region" description="Helical" evidence="1">
    <location>
        <begin position="144"/>
        <end position="164"/>
    </location>
</feature>
<feature type="transmembrane region" description="Helical" evidence="1">
    <location>
        <begin position="184"/>
        <end position="204"/>
    </location>
</feature>
<keyword evidence="1" id="KW-1133">Transmembrane helix</keyword>
<organism evidence="3 4">
    <name type="scientific">Agrococcus jenensis</name>
    <dbReference type="NCBI Taxonomy" id="46353"/>
    <lineage>
        <taxon>Bacteria</taxon>
        <taxon>Bacillati</taxon>
        <taxon>Actinomycetota</taxon>
        <taxon>Actinomycetes</taxon>
        <taxon>Micrococcales</taxon>
        <taxon>Microbacteriaceae</taxon>
        <taxon>Agrococcus</taxon>
    </lineage>
</organism>
<accession>A0A3N2AUA4</accession>
<keyword evidence="1" id="KW-0472">Membrane</keyword>
<dbReference type="InterPro" id="IPR036938">
    <property type="entry name" value="PAP2/HPO_sf"/>
</dbReference>
<feature type="transmembrane region" description="Helical" evidence="1">
    <location>
        <begin position="59"/>
        <end position="87"/>
    </location>
</feature>
<dbReference type="EMBL" id="RKHJ01000001">
    <property type="protein sequence ID" value="ROR66613.1"/>
    <property type="molecule type" value="Genomic_DNA"/>
</dbReference>
<dbReference type="PANTHER" id="PTHR14969">
    <property type="entry name" value="SPHINGOSINE-1-PHOSPHATE PHOSPHOHYDROLASE"/>
    <property type="match status" value="1"/>
</dbReference>
<dbReference type="SUPFAM" id="SSF48317">
    <property type="entry name" value="Acid phosphatase/Vanadium-dependent haloperoxidase"/>
    <property type="match status" value="1"/>
</dbReference>
<dbReference type="PANTHER" id="PTHR14969:SF13">
    <property type="entry name" value="AT30094P"/>
    <property type="match status" value="1"/>
</dbReference>
<keyword evidence="1" id="KW-0812">Transmembrane</keyword>
<keyword evidence="4" id="KW-1185">Reference proteome</keyword>
<dbReference type="SMART" id="SM00014">
    <property type="entry name" value="acidPPc"/>
    <property type="match status" value="1"/>
</dbReference>
<dbReference type="Proteomes" id="UP000275456">
    <property type="component" value="Unassembled WGS sequence"/>
</dbReference>
<reference evidence="3 4" key="1">
    <citation type="submission" date="2018-11" db="EMBL/GenBank/DDBJ databases">
        <title>Sequencing the genomes of 1000 actinobacteria strains.</title>
        <authorList>
            <person name="Klenk H.-P."/>
        </authorList>
    </citation>
    <scope>NUCLEOTIDE SEQUENCE [LARGE SCALE GENOMIC DNA]</scope>
    <source>
        <strain evidence="3 4">DSM 9580</strain>
    </source>
</reference>
<evidence type="ECO:0000313" key="3">
    <source>
        <dbReference type="EMBL" id="ROR66613.1"/>
    </source>
</evidence>
<dbReference type="CDD" id="cd03392">
    <property type="entry name" value="PAP2_like_2"/>
    <property type="match status" value="1"/>
</dbReference>
<protein>
    <submittedName>
        <fullName evidence="3">Undecaprenyl-diphosphatase</fullName>
    </submittedName>
</protein>
<proteinExistence type="predicted"/>
<feature type="transmembrane region" description="Helical" evidence="1">
    <location>
        <begin position="236"/>
        <end position="259"/>
    </location>
</feature>